<dbReference type="Gene3D" id="1.10.246.20">
    <property type="entry name" value="Coactivator CBP, KIX domain"/>
    <property type="match status" value="1"/>
</dbReference>
<feature type="region of interest" description="Disordered" evidence="3">
    <location>
        <begin position="305"/>
        <end position="352"/>
    </location>
</feature>
<dbReference type="InterPro" id="IPR044661">
    <property type="entry name" value="MED15a/b/c-like"/>
</dbReference>
<feature type="compositionally biased region" description="Low complexity" evidence="3">
    <location>
        <begin position="305"/>
        <end position="319"/>
    </location>
</feature>
<reference evidence="5 6" key="1">
    <citation type="submission" date="2024-01" db="EMBL/GenBank/DDBJ databases">
        <title>The genomes of 5 underutilized Papilionoideae crops provide insights into root nodulation and disease resistanc.</title>
        <authorList>
            <person name="Yuan L."/>
        </authorList>
    </citation>
    <scope>NUCLEOTIDE SEQUENCE [LARGE SCALE GENOMIC DNA]</scope>
    <source>
        <strain evidence="5">ZHUSHIDOU_FW_LH</strain>
        <tissue evidence="5">Leaf</tissue>
    </source>
</reference>
<dbReference type="GO" id="GO:0003713">
    <property type="term" value="F:transcription coactivator activity"/>
    <property type="evidence" value="ECO:0007669"/>
    <property type="project" value="InterPro"/>
</dbReference>
<keyword evidence="6" id="KW-1185">Reference proteome</keyword>
<dbReference type="GO" id="GO:0005634">
    <property type="term" value="C:nucleus"/>
    <property type="evidence" value="ECO:0007669"/>
    <property type="project" value="UniProtKB-SubCell"/>
</dbReference>
<keyword evidence="2" id="KW-0539">Nucleus</keyword>
<protein>
    <recommendedName>
        <fullName evidence="4">Mediator complex subunit 15 KIX domain-containing protein</fullName>
    </recommendedName>
</protein>
<comment type="caution">
    <text evidence="5">The sequence shown here is derived from an EMBL/GenBank/DDBJ whole genome shotgun (WGS) entry which is preliminary data.</text>
</comment>
<gene>
    <name evidence="5" type="ORF">RIF29_28304</name>
</gene>
<feature type="domain" description="Mediator complex subunit 15 KIX" evidence="4">
    <location>
        <begin position="343"/>
        <end position="421"/>
    </location>
</feature>
<evidence type="ECO:0000256" key="3">
    <source>
        <dbReference type="SAM" id="MobiDB-lite"/>
    </source>
</evidence>
<evidence type="ECO:0000259" key="4">
    <source>
        <dbReference type="Pfam" id="PF16987"/>
    </source>
</evidence>
<dbReference type="Pfam" id="PF16987">
    <property type="entry name" value="KIX_2"/>
    <property type="match status" value="1"/>
</dbReference>
<dbReference type="PANTHER" id="PTHR33137">
    <property type="entry name" value="MEDIATOR OF RNA POLYMERASE II TRANSCRIPTION SUBUNIT 15A-RELATED"/>
    <property type="match status" value="1"/>
</dbReference>
<dbReference type="GO" id="GO:0031490">
    <property type="term" value="F:chromatin DNA binding"/>
    <property type="evidence" value="ECO:0007669"/>
    <property type="project" value="InterPro"/>
</dbReference>
<evidence type="ECO:0000313" key="6">
    <source>
        <dbReference type="Proteomes" id="UP001372338"/>
    </source>
</evidence>
<evidence type="ECO:0000256" key="2">
    <source>
        <dbReference type="ARBA" id="ARBA00023242"/>
    </source>
</evidence>
<dbReference type="InterPro" id="IPR036546">
    <property type="entry name" value="MED15_KIX"/>
</dbReference>
<dbReference type="SUPFAM" id="SSF47040">
    <property type="entry name" value="Kix domain of CBP (creb binding protein)"/>
    <property type="match status" value="1"/>
</dbReference>
<evidence type="ECO:0000313" key="5">
    <source>
        <dbReference type="EMBL" id="KAK7261977.1"/>
    </source>
</evidence>
<dbReference type="AlphaFoldDB" id="A0AAN9EQS4"/>
<accession>A0AAN9EQS4</accession>
<dbReference type="Proteomes" id="UP001372338">
    <property type="component" value="Unassembled WGS sequence"/>
</dbReference>
<name>A0AAN9EQS4_CROPI</name>
<dbReference type="FunFam" id="1.10.246.20:FF:000003">
    <property type="entry name" value="Mediator of RNA polymerase II transcription subunit 15a"/>
    <property type="match status" value="1"/>
</dbReference>
<proteinExistence type="predicted"/>
<feature type="compositionally biased region" description="Polar residues" evidence="3">
    <location>
        <begin position="325"/>
        <end position="342"/>
    </location>
</feature>
<dbReference type="InterPro" id="IPR036529">
    <property type="entry name" value="KIX_dom_sf"/>
</dbReference>
<dbReference type="EMBL" id="JAYWIO010000005">
    <property type="protein sequence ID" value="KAK7261977.1"/>
    <property type="molecule type" value="Genomic_DNA"/>
</dbReference>
<dbReference type="PANTHER" id="PTHR33137:SF4">
    <property type="entry name" value="MEDIATOR OF RNA POLYMERASE II TRANSCRIPTION SUBUNIT 15A-RELATED"/>
    <property type="match status" value="1"/>
</dbReference>
<organism evidence="5 6">
    <name type="scientific">Crotalaria pallida</name>
    <name type="common">Smooth rattlebox</name>
    <name type="synonym">Crotalaria striata</name>
    <dbReference type="NCBI Taxonomy" id="3830"/>
    <lineage>
        <taxon>Eukaryota</taxon>
        <taxon>Viridiplantae</taxon>
        <taxon>Streptophyta</taxon>
        <taxon>Embryophyta</taxon>
        <taxon>Tracheophyta</taxon>
        <taxon>Spermatophyta</taxon>
        <taxon>Magnoliopsida</taxon>
        <taxon>eudicotyledons</taxon>
        <taxon>Gunneridae</taxon>
        <taxon>Pentapetalae</taxon>
        <taxon>rosids</taxon>
        <taxon>fabids</taxon>
        <taxon>Fabales</taxon>
        <taxon>Fabaceae</taxon>
        <taxon>Papilionoideae</taxon>
        <taxon>50 kb inversion clade</taxon>
        <taxon>genistoids sensu lato</taxon>
        <taxon>core genistoids</taxon>
        <taxon>Crotalarieae</taxon>
        <taxon>Crotalaria</taxon>
    </lineage>
</organism>
<sequence length="440" mass="50081">MQPQVHNPGQQNTIPLQQNQWQSQLSVMQPSMMQTNLSDMQQYQEASLDSTAHIEQPNERDWQEEVYQKIKTLKGSYLLELTEMYQKIETKFHQEYDSLPQDHPMADLIERMKVLKIMLQHIIAFLQVSRSNISPNLKEKVGSYEKRIMDFISVKRSVKRSTLQPGQLLPSHMHSMSPPQSQVTQVHSHENQMKKANIQGSVATTQQNNMANQTLLEEVKVNQRLMDTVVDISDENVDPTKSSGGNNTTPTCDCKEKPKAVLHTAGTTGNLGKRFWRCRYCKKVIEALRVEVKQSHNLISIKSQLQLKTPSSSSLPSSSVHMNLMDTNNGTPDQSIEPNVDTSDWRGQLQPESRQRIVDKVMDSLKRHLPVSTPEGLLELRKIAQRFEEKIFTAAKSQTDYLLKISLKMLTMETKSQGTMANGPGPNLIWALGRKKIWGP</sequence>
<comment type="subcellular location">
    <subcellularLocation>
        <location evidence="1">Nucleus</location>
    </subcellularLocation>
</comment>
<evidence type="ECO:0000256" key="1">
    <source>
        <dbReference type="ARBA" id="ARBA00004123"/>
    </source>
</evidence>